<dbReference type="PANTHER" id="PTHR42815">
    <property type="entry name" value="FAD-BINDING, PUTATIVE (AFU_ORTHOLOGUE AFUA_6G07600)-RELATED"/>
    <property type="match status" value="1"/>
</dbReference>
<feature type="region of interest" description="Disordered" evidence="2">
    <location>
        <begin position="208"/>
        <end position="229"/>
    </location>
</feature>
<gene>
    <name evidence="4" type="ORF">DCK97_07175</name>
</gene>
<name>A0A3B9IIR2_9PROT</name>
<evidence type="ECO:0000259" key="3">
    <source>
        <dbReference type="Pfam" id="PF01243"/>
    </source>
</evidence>
<dbReference type="InterPro" id="IPR012349">
    <property type="entry name" value="Split_barrel_FMN-bd"/>
</dbReference>
<dbReference type="AlphaFoldDB" id="A0A3B9IIR2"/>
<dbReference type="EMBL" id="DMAI01000114">
    <property type="protein sequence ID" value="HAE47187.1"/>
    <property type="molecule type" value="Genomic_DNA"/>
</dbReference>
<dbReference type="PANTHER" id="PTHR42815:SF2">
    <property type="entry name" value="FAD-BINDING, PUTATIVE (AFU_ORTHOLOGUE AFUA_6G07600)-RELATED"/>
    <property type="match status" value="1"/>
</dbReference>
<organism evidence="4 5">
    <name type="scientific">Tistrella mobilis</name>
    <dbReference type="NCBI Taxonomy" id="171437"/>
    <lineage>
        <taxon>Bacteria</taxon>
        <taxon>Pseudomonadati</taxon>
        <taxon>Pseudomonadota</taxon>
        <taxon>Alphaproteobacteria</taxon>
        <taxon>Geminicoccales</taxon>
        <taxon>Geminicoccaceae</taxon>
        <taxon>Tistrella</taxon>
    </lineage>
</organism>
<sequence>MGYGFLDIAMTPAVRAAQDRLGVAHLWQDFKGHRAFDRFTDQEAAFIASRDSFYMATTSETGWPYVQHRGGPQGFLTVLDDRSLAFADQRGNRQYISLGNLSTNDRVSLFLMDYPRRARLKIYARAEIVALDADPALTARVPGATTPKAERIIRLHLEAFDWNCPQYITPRFTEAELTEALRPVRDRIAELEAENAALRAALQTQGGAARGDGVLSPGDDAMRDGEWRK</sequence>
<keyword evidence="1" id="KW-0175">Coiled coil</keyword>
<comment type="caution">
    <text evidence="4">The sequence shown here is derived from an EMBL/GenBank/DDBJ whole genome shotgun (WGS) entry which is preliminary data.</text>
</comment>
<evidence type="ECO:0000256" key="2">
    <source>
        <dbReference type="SAM" id="MobiDB-lite"/>
    </source>
</evidence>
<dbReference type="Gene3D" id="2.30.110.10">
    <property type="entry name" value="Electron Transport, Fmn-binding Protein, Chain A"/>
    <property type="match status" value="1"/>
</dbReference>
<dbReference type="Proteomes" id="UP000257706">
    <property type="component" value="Unassembled WGS sequence"/>
</dbReference>
<dbReference type="SUPFAM" id="SSF50475">
    <property type="entry name" value="FMN-binding split barrel"/>
    <property type="match status" value="1"/>
</dbReference>
<accession>A0A3B9IIR2</accession>
<feature type="domain" description="Pyridoxamine 5'-phosphate oxidase N-terminal" evidence="3">
    <location>
        <begin position="39"/>
        <end position="133"/>
    </location>
</feature>
<protein>
    <submittedName>
        <fullName evidence="4">Pyridoxamine 5-phosphate oxidase</fullName>
    </submittedName>
</protein>
<feature type="compositionally biased region" description="Basic and acidic residues" evidence="2">
    <location>
        <begin position="220"/>
        <end position="229"/>
    </location>
</feature>
<evidence type="ECO:0000313" key="5">
    <source>
        <dbReference type="Proteomes" id="UP000257706"/>
    </source>
</evidence>
<reference evidence="4 5" key="1">
    <citation type="journal article" date="2018" name="Nat. Biotechnol.">
        <title>A standardized bacterial taxonomy based on genome phylogeny substantially revises the tree of life.</title>
        <authorList>
            <person name="Parks D.H."/>
            <person name="Chuvochina M."/>
            <person name="Waite D.W."/>
            <person name="Rinke C."/>
            <person name="Skarshewski A."/>
            <person name="Chaumeil P.A."/>
            <person name="Hugenholtz P."/>
        </authorList>
    </citation>
    <scope>NUCLEOTIDE SEQUENCE [LARGE SCALE GENOMIC DNA]</scope>
    <source>
        <strain evidence="4">UBA8739</strain>
    </source>
</reference>
<proteinExistence type="predicted"/>
<evidence type="ECO:0000256" key="1">
    <source>
        <dbReference type="SAM" id="Coils"/>
    </source>
</evidence>
<evidence type="ECO:0000313" key="4">
    <source>
        <dbReference type="EMBL" id="HAE47187.1"/>
    </source>
</evidence>
<dbReference type="InterPro" id="IPR011576">
    <property type="entry name" value="Pyridox_Oxase_N"/>
</dbReference>
<feature type="coiled-coil region" evidence="1">
    <location>
        <begin position="174"/>
        <end position="201"/>
    </location>
</feature>
<dbReference type="Pfam" id="PF01243">
    <property type="entry name" value="PNPOx_N"/>
    <property type="match status" value="1"/>
</dbReference>